<keyword evidence="2" id="KW-1185">Reference proteome</keyword>
<dbReference type="OrthoDB" id="9872490at2"/>
<gene>
    <name evidence="1" type="ORF">DDQ68_03085</name>
</gene>
<dbReference type="RefSeq" id="WP_109654732.1">
    <property type="nucleotide sequence ID" value="NZ_CP029145.1"/>
</dbReference>
<evidence type="ECO:0000313" key="2">
    <source>
        <dbReference type="Proteomes" id="UP000245999"/>
    </source>
</evidence>
<reference evidence="2" key="1">
    <citation type="submission" date="2018-04" db="EMBL/GenBank/DDBJ databases">
        <title>Complete genome of Antarctic heterotrophic bacterium Hymenobacter nivis.</title>
        <authorList>
            <person name="Terashima M."/>
        </authorList>
    </citation>
    <scope>NUCLEOTIDE SEQUENCE [LARGE SCALE GENOMIC DNA]</scope>
    <source>
        <strain evidence="2">NBRC 111535</strain>
    </source>
</reference>
<dbReference type="Proteomes" id="UP000245999">
    <property type="component" value="Chromosome"/>
</dbReference>
<sequence>MSKLLLAVLGNYNQQLSATLAQAEQHWPSLSVIEDRVFSEEEVEEQRRALLLAMAYLDQLKQLLNRHADQPAPPFCLEALG</sequence>
<dbReference type="AlphaFoldDB" id="A0A2Z3GE06"/>
<proteinExistence type="predicted"/>
<name>A0A2Z3GE06_9BACT</name>
<accession>A0A2Z3GE06</accession>
<dbReference type="KEGG" id="hnv:DDQ68_03085"/>
<dbReference type="EMBL" id="CP029145">
    <property type="protein sequence ID" value="AWM31859.1"/>
    <property type="molecule type" value="Genomic_DNA"/>
</dbReference>
<evidence type="ECO:0000313" key="1">
    <source>
        <dbReference type="EMBL" id="AWM31859.1"/>
    </source>
</evidence>
<protein>
    <submittedName>
        <fullName evidence="1">Uncharacterized protein</fullName>
    </submittedName>
</protein>
<organism evidence="1 2">
    <name type="scientific">Hymenobacter nivis</name>
    <dbReference type="NCBI Taxonomy" id="1850093"/>
    <lineage>
        <taxon>Bacteria</taxon>
        <taxon>Pseudomonadati</taxon>
        <taxon>Bacteroidota</taxon>
        <taxon>Cytophagia</taxon>
        <taxon>Cytophagales</taxon>
        <taxon>Hymenobacteraceae</taxon>
        <taxon>Hymenobacter</taxon>
    </lineage>
</organism>